<dbReference type="Pfam" id="PF16297">
    <property type="entry name" value="DUF4939"/>
    <property type="match status" value="1"/>
</dbReference>
<protein>
    <recommendedName>
        <fullName evidence="1">DUF4939 domain-containing protein</fullName>
    </recommendedName>
</protein>
<evidence type="ECO:0000259" key="1">
    <source>
        <dbReference type="Pfam" id="PF16297"/>
    </source>
</evidence>
<organism evidence="2 3">
    <name type="scientific">Laticauda laticaudata</name>
    <name type="common">Blue-ringed sea krait</name>
    <name type="synonym">Blue-lipped sea krait</name>
    <dbReference type="NCBI Taxonomy" id="8630"/>
    <lineage>
        <taxon>Eukaryota</taxon>
        <taxon>Metazoa</taxon>
        <taxon>Chordata</taxon>
        <taxon>Craniata</taxon>
        <taxon>Vertebrata</taxon>
        <taxon>Euteleostomi</taxon>
        <taxon>Lepidosauria</taxon>
        <taxon>Squamata</taxon>
        <taxon>Bifurcata</taxon>
        <taxon>Unidentata</taxon>
        <taxon>Episquamata</taxon>
        <taxon>Toxicofera</taxon>
        <taxon>Serpentes</taxon>
        <taxon>Colubroidea</taxon>
        <taxon>Elapidae</taxon>
        <taxon>Laticaudinae</taxon>
        <taxon>Laticauda</taxon>
    </lineage>
</organism>
<feature type="domain" description="DUF4939" evidence="1">
    <location>
        <begin position="22"/>
        <end position="105"/>
    </location>
</feature>
<evidence type="ECO:0000313" key="2">
    <source>
        <dbReference type="Ensembl" id="ENSLLTP00000011469.1"/>
    </source>
</evidence>
<reference evidence="2" key="1">
    <citation type="submission" date="2025-08" db="UniProtKB">
        <authorList>
            <consortium name="Ensembl"/>
        </authorList>
    </citation>
    <scope>IDENTIFICATION</scope>
</reference>
<name>A0A8C5WSY3_LATLA</name>
<dbReference type="Ensembl" id="ENSLLTT00000011924.1">
    <property type="protein sequence ID" value="ENSLLTP00000011469.1"/>
    <property type="gene ID" value="ENSLLTG00000008834.1"/>
</dbReference>
<sequence>KDGHVAAAQGLLAGGVIARRCRTPKMPPLRVKYGGDPNELGFFLAQVWSHMEEYGDGFSSEAAKVRCVTRTLEGTAAKWTVTLHNDNASQLINYDLFMRALCARFEDQLAE</sequence>
<keyword evidence="3" id="KW-1185">Reference proteome</keyword>
<accession>A0A8C5WSY3</accession>
<dbReference type="InterPro" id="IPR032549">
    <property type="entry name" value="DUF4939"/>
</dbReference>
<evidence type="ECO:0000313" key="3">
    <source>
        <dbReference type="Proteomes" id="UP000694406"/>
    </source>
</evidence>
<proteinExistence type="predicted"/>
<dbReference type="Proteomes" id="UP000694406">
    <property type="component" value="Unplaced"/>
</dbReference>
<dbReference type="AlphaFoldDB" id="A0A8C5WSY3"/>
<dbReference type="GeneTree" id="ENSGT01010000223685"/>
<reference evidence="2" key="2">
    <citation type="submission" date="2025-09" db="UniProtKB">
        <authorList>
            <consortium name="Ensembl"/>
        </authorList>
    </citation>
    <scope>IDENTIFICATION</scope>
</reference>